<dbReference type="GO" id="GO:0005634">
    <property type="term" value="C:nucleus"/>
    <property type="evidence" value="ECO:0007669"/>
    <property type="project" value="TreeGrafter"/>
</dbReference>
<reference evidence="4" key="1">
    <citation type="journal article" date="2021" name="Mol. Plant Microbe Interact.">
        <title>Complete Genome Sequence of the Plant-Pathogenic Fungus Colletotrichum lupini.</title>
        <authorList>
            <person name="Baroncelli R."/>
            <person name="Pensec F."/>
            <person name="Da Lio D."/>
            <person name="Boufleur T."/>
            <person name="Vicente I."/>
            <person name="Sarrocco S."/>
            <person name="Picot A."/>
            <person name="Baraldi E."/>
            <person name="Sukno S."/>
            <person name="Thon M."/>
            <person name="Le Floch G."/>
        </authorList>
    </citation>
    <scope>NUCLEOTIDE SEQUENCE</scope>
    <source>
        <strain evidence="4">IMI 504893</strain>
    </source>
</reference>
<dbReference type="PANTHER" id="PTHR24193">
    <property type="entry name" value="ANKYRIN REPEAT PROTEIN"/>
    <property type="match status" value="1"/>
</dbReference>
<protein>
    <recommendedName>
        <fullName evidence="6">Ankyrin repeat protein</fullName>
    </recommendedName>
</protein>
<sequence length="436" mass="48927">MMDDASKDATNQPSPVSEVTQLAYMPDVVVLNIVDMLLNDGDIPGYLESDEERYDVCTAANPEGMRSWGVQNATNLAKVCMRFYNIVSPAVFRHDIQHRCASSLLLSAKRNNLDGVLASLRHGANINQTDQSLMHVEETEIMEEHRFECLLFPVKTSLTALHWASLYGYKELVHHLLKFGADVQHRADLGFYHYFSCDPYENCWKEYETDMDDPHRALFCATKAEYKKSIDRSSAQSQRETLPSPMGANPLFFALRGSFDSENRALWEATSTEYYRFGTEPFVADDISGSRLDIVKALIKAGSSLVTREKDKVHALHQACAYRDVDVVRFLLEEVGVDPNTRDSKGDTALHYVAANQSYAFIIDAASHRHDLLQRTQEIVNLLIDKGSNINAQNVDGQSPADIGFVMEGFIVLSVVVVVIRRSCPNCDVVAEETEI</sequence>
<dbReference type="PRINTS" id="PR01415">
    <property type="entry name" value="ANKYRIN"/>
</dbReference>
<name>A0A9Q8SG51_9PEZI</name>
<dbReference type="Proteomes" id="UP000830671">
    <property type="component" value="Chromosome 10"/>
</dbReference>
<dbReference type="Gene3D" id="1.25.40.20">
    <property type="entry name" value="Ankyrin repeat-containing domain"/>
    <property type="match status" value="2"/>
</dbReference>
<dbReference type="AlphaFoldDB" id="A0A9Q8SG51"/>
<gene>
    <name evidence="4" type="ORF">CLUP02_17981</name>
</gene>
<dbReference type="PROSITE" id="PS50297">
    <property type="entry name" value="ANK_REP_REGION"/>
    <property type="match status" value="1"/>
</dbReference>
<feature type="repeat" description="ANK" evidence="3">
    <location>
        <begin position="156"/>
        <end position="188"/>
    </location>
</feature>
<dbReference type="SMART" id="SM00248">
    <property type="entry name" value="ANK"/>
    <property type="match status" value="4"/>
</dbReference>
<accession>A0A9Q8SG51</accession>
<dbReference type="InterPro" id="IPR002110">
    <property type="entry name" value="Ankyrin_rpt"/>
</dbReference>
<dbReference type="InterPro" id="IPR036770">
    <property type="entry name" value="Ankyrin_rpt-contain_sf"/>
</dbReference>
<keyword evidence="1" id="KW-0677">Repeat</keyword>
<dbReference type="RefSeq" id="XP_049138109.1">
    <property type="nucleotide sequence ID" value="XM_049296885.1"/>
</dbReference>
<keyword evidence="5" id="KW-1185">Reference proteome</keyword>
<dbReference type="KEGG" id="clup:CLUP02_17981"/>
<evidence type="ECO:0000256" key="2">
    <source>
        <dbReference type="ARBA" id="ARBA00023043"/>
    </source>
</evidence>
<dbReference type="Pfam" id="PF13857">
    <property type="entry name" value="Ank_5"/>
    <property type="match status" value="1"/>
</dbReference>
<evidence type="ECO:0000313" key="5">
    <source>
        <dbReference type="Proteomes" id="UP000830671"/>
    </source>
</evidence>
<dbReference type="GO" id="GO:0000976">
    <property type="term" value="F:transcription cis-regulatory region binding"/>
    <property type="evidence" value="ECO:0007669"/>
    <property type="project" value="TreeGrafter"/>
</dbReference>
<proteinExistence type="predicted"/>
<dbReference type="PROSITE" id="PS50088">
    <property type="entry name" value="ANK_REPEAT"/>
    <property type="match status" value="1"/>
</dbReference>
<dbReference type="GO" id="GO:0045944">
    <property type="term" value="P:positive regulation of transcription by RNA polymerase II"/>
    <property type="evidence" value="ECO:0007669"/>
    <property type="project" value="TreeGrafter"/>
</dbReference>
<keyword evidence="2 3" id="KW-0040">ANK repeat</keyword>
<dbReference type="SUPFAM" id="SSF48403">
    <property type="entry name" value="Ankyrin repeat"/>
    <property type="match status" value="1"/>
</dbReference>
<dbReference type="GeneID" id="73351895"/>
<dbReference type="InterPro" id="IPR050663">
    <property type="entry name" value="Ankyrin-SOCS_Box"/>
</dbReference>
<evidence type="ECO:0000256" key="1">
    <source>
        <dbReference type="ARBA" id="ARBA00022737"/>
    </source>
</evidence>
<evidence type="ECO:0000313" key="4">
    <source>
        <dbReference type="EMBL" id="UQC76468.1"/>
    </source>
</evidence>
<evidence type="ECO:0008006" key="6">
    <source>
        <dbReference type="Google" id="ProtNLM"/>
    </source>
</evidence>
<dbReference type="PANTHER" id="PTHR24193:SF121">
    <property type="entry name" value="ADA2A-CONTAINING COMPLEX COMPONENT 3, ISOFORM D"/>
    <property type="match status" value="1"/>
</dbReference>
<organism evidence="4 5">
    <name type="scientific">Colletotrichum lupini</name>
    <dbReference type="NCBI Taxonomy" id="145971"/>
    <lineage>
        <taxon>Eukaryota</taxon>
        <taxon>Fungi</taxon>
        <taxon>Dikarya</taxon>
        <taxon>Ascomycota</taxon>
        <taxon>Pezizomycotina</taxon>
        <taxon>Sordariomycetes</taxon>
        <taxon>Hypocreomycetidae</taxon>
        <taxon>Glomerellales</taxon>
        <taxon>Glomerellaceae</taxon>
        <taxon>Colletotrichum</taxon>
        <taxon>Colletotrichum acutatum species complex</taxon>
    </lineage>
</organism>
<dbReference type="Pfam" id="PF00023">
    <property type="entry name" value="Ank"/>
    <property type="match status" value="1"/>
</dbReference>
<evidence type="ECO:0000256" key="3">
    <source>
        <dbReference type="PROSITE-ProRule" id="PRU00023"/>
    </source>
</evidence>
<dbReference type="EMBL" id="CP019472">
    <property type="protein sequence ID" value="UQC76468.1"/>
    <property type="molecule type" value="Genomic_DNA"/>
</dbReference>